<sequence>MVSVSLPEIVTAQGPQRRLLGTLSAQPTYLLPHPSDPQNRPAVHHGRDWGLGAQQGRRLHSSQLTAPPGDHRSLHTAGRSLGSVTGVLTPRPRMVPPDRSQACAAESPAPCLPHGHRSGLWSRRIHSTEAAFPRDGAQRGILLGFSTRRLCCLLCIRLTEPRRLGSPRAVRLDKNSCEEGREEGQSEAARPFKVTQWVEGLGSSSPGIPRGWLCPKATAFPSSRLPLSL</sequence>
<reference evidence="1" key="2">
    <citation type="submission" date="2025-03" db="EMBL/GenBank/DDBJ databases">
        <authorList>
            <consortium name="ELIXIR-Norway"/>
            <consortium name="Elixir Norway"/>
        </authorList>
    </citation>
    <scope>NUCLEOTIDE SEQUENCE</scope>
</reference>
<proteinExistence type="predicted"/>
<evidence type="ECO:0000313" key="2">
    <source>
        <dbReference type="Proteomes" id="UP001162501"/>
    </source>
</evidence>
<gene>
    <name evidence="1" type="ORF">MRATA1EN22A_LOCUS1331</name>
</gene>
<name>A0AC59Y3I3_RANTA</name>
<evidence type="ECO:0000313" key="1">
    <source>
        <dbReference type="EMBL" id="CAM9350320.1"/>
    </source>
</evidence>
<dbReference type="Proteomes" id="UP001162501">
    <property type="component" value="Chromosome 1"/>
</dbReference>
<dbReference type="EMBL" id="OX596085">
    <property type="protein sequence ID" value="CAM9350320.1"/>
    <property type="molecule type" value="Genomic_DNA"/>
</dbReference>
<accession>A0AC59Y3I3</accession>
<organism evidence="1 2">
    <name type="scientific">Rangifer tarandus platyrhynchus</name>
    <name type="common">Svalbard reindeer</name>
    <dbReference type="NCBI Taxonomy" id="3082113"/>
    <lineage>
        <taxon>Eukaryota</taxon>
        <taxon>Metazoa</taxon>
        <taxon>Chordata</taxon>
        <taxon>Craniata</taxon>
        <taxon>Vertebrata</taxon>
        <taxon>Euteleostomi</taxon>
        <taxon>Mammalia</taxon>
        <taxon>Eutheria</taxon>
        <taxon>Laurasiatheria</taxon>
        <taxon>Artiodactyla</taxon>
        <taxon>Ruminantia</taxon>
        <taxon>Pecora</taxon>
        <taxon>Cervidae</taxon>
        <taxon>Odocoileinae</taxon>
        <taxon>Rangifer</taxon>
    </lineage>
</organism>
<protein>
    <submittedName>
        <fullName evidence="1">Uncharacterized protein</fullName>
    </submittedName>
</protein>
<reference evidence="1" key="1">
    <citation type="submission" date="2023-05" db="EMBL/GenBank/DDBJ databases">
        <authorList>
            <consortium name="ELIXIR-Norway"/>
        </authorList>
    </citation>
    <scope>NUCLEOTIDE SEQUENCE</scope>
</reference>